<dbReference type="Pfam" id="PF02470">
    <property type="entry name" value="MlaD"/>
    <property type="match status" value="1"/>
</dbReference>
<dbReference type="PANTHER" id="PTHR33371:SF4">
    <property type="entry name" value="INTERMEMBRANE PHOSPHOLIPID TRANSPORT SYSTEM BINDING PROTEIN MLAD"/>
    <property type="match status" value="1"/>
</dbReference>
<organism evidence="3 4">
    <name type="scientific">Amycolatopsis rhizosphaerae</name>
    <dbReference type="NCBI Taxonomy" id="2053003"/>
    <lineage>
        <taxon>Bacteria</taxon>
        <taxon>Bacillati</taxon>
        <taxon>Actinomycetota</taxon>
        <taxon>Actinomycetes</taxon>
        <taxon>Pseudonocardiales</taxon>
        <taxon>Pseudonocardiaceae</taxon>
        <taxon>Amycolatopsis</taxon>
    </lineage>
</organism>
<dbReference type="AlphaFoldDB" id="A0A558D5K7"/>
<evidence type="ECO:0000313" key="4">
    <source>
        <dbReference type="Proteomes" id="UP000320011"/>
    </source>
</evidence>
<dbReference type="InterPro" id="IPR003399">
    <property type="entry name" value="Mce/MlaD"/>
</dbReference>
<reference evidence="3 4" key="1">
    <citation type="submission" date="2019-07" db="EMBL/GenBank/DDBJ databases">
        <authorList>
            <person name="Duangmal K."/>
            <person name="Teo W.F.A."/>
        </authorList>
    </citation>
    <scope>NUCLEOTIDE SEQUENCE [LARGE SCALE GENOMIC DNA]</scope>
    <source>
        <strain evidence="3 4">TBRC 6029</strain>
    </source>
</reference>
<name>A0A558D5K7_9PSEU</name>
<dbReference type="InterPro" id="IPR005693">
    <property type="entry name" value="Mce"/>
</dbReference>
<accession>A0A558D5K7</accession>
<evidence type="ECO:0000313" key="3">
    <source>
        <dbReference type="EMBL" id="TVT56288.1"/>
    </source>
</evidence>
<comment type="caution">
    <text evidence="3">The sequence shown here is derived from an EMBL/GenBank/DDBJ whole genome shotgun (WGS) entry which is preliminary data.</text>
</comment>
<dbReference type="GO" id="GO:0005576">
    <property type="term" value="C:extracellular region"/>
    <property type="evidence" value="ECO:0007669"/>
    <property type="project" value="TreeGrafter"/>
</dbReference>
<dbReference type="Proteomes" id="UP000320011">
    <property type="component" value="Unassembled WGS sequence"/>
</dbReference>
<evidence type="ECO:0000259" key="2">
    <source>
        <dbReference type="Pfam" id="PF11887"/>
    </source>
</evidence>
<feature type="domain" description="Mce/MlaD" evidence="1">
    <location>
        <begin position="36"/>
        <end position="110"/>
    </location>
</feature>
<dbReference type="OrthoDB" id="4516955at2"/>
<keyword evidence="4" id="KW-1185">Reference proteome</keyword>
<dbReference type="RefSeq" id="WP_144586791.1">
    <property type="nucleotide sequence ID" value="NZ_VJWX01000055.1"/>
</dbReference>
<gene>
    <name evidence="3" type="ORF">FNH05_08570</name>
</gene>
<dbReference type="Pfam" id="PF11887">
    <property type="entry name" value="Mce4_CUP1"/>
    <property type="match status" value="1"/>
</dbReference>
<dbReference type="PANTHER" id="PTHR33371">
    <property type="entry name" value="INTERMEMBRANE PHOSPHOLIPID TRANSPORT SYSTEM BINDING PROTEIN MLAD-RELATED"/>
    <property type="match status" value="1"/>
</dbReference>
<feature type="domain" description="Mammalian cell entry C-terminal" evidence="2">
    <location>
        <begin position="117"/>
        <end position="295"/>
    </location>
</feature>
<dbReference type="InterPro" id="IPR024516">
    <property type="entry name" value="Mce_C"/>
</dbReference>
<dbReference type="NCBIfam" id="TIGR00996">
    <property type="entry name" value="Mtu_fam_mce"/>
    <property type="match status" value="1"/>
</dbReference>
<dbReference type="EMBL" id="VJWX01000055">
    <property type="protein sequence ID" value="TVT56288.1"/>
    <property type="molecule type" value="Genomic_DNA"/>
</dbReference>
<sequence length="336" mass="34982">MKIFRHPRRSRLAALAAIVVLLAAAAVVVVHGTARTRHFTAYFTTAVGIYAGSEVRILGVPVGSVDRVEPQGQQVRVELSVDAQVPVPAGAGALVVTPSLVSDRYVQLSPAYTGGPELAGGSVIPVARTAVPVEVDQLFRSLDRLTTALGPDGANRAGALNDLLGSLAKDLAGNGQQFGDAVRQLGQAAVTLRDSQGDVFSTVDNIGRFTAMLAAHDDQIGRFADLLAQVSGYLAGERDTFGGALNELAGALGQIQGFVRDNRARVKSNVDKLLGTAQTLARQRDSLSEALSRAPVAMNRLLAAYDPAAATVDTRADLNEFSMGPPVLPLPGGGSN</sequence>
<evidence type="ECO:0000259" key="1">
    <source>
        <dbReference type="Pfam" id="PF02470"/>
    </source>
</evidence>
<protein>
    <submittedName>
        <fullName evidence="3">MCE family protein</fullName>
    </submittedName>
</protein>
<reference evidence="3 4" key="2">
    <citation type="submission" date="2019-08" db="EMBL/GenBank/DDBJ databases">
        <title>Amycolatopsis acidicola sp. nov., isolated from peat swamp forest soil.</title>
        <authorList>
            <person name="Srisuk N."/>
        </authorList>
    </citation>
    <scope>NUCLEOTIDE SEQUENCE [LARGE SCALE GENOMIC DNA]</scope>
    <source>
        <strain evidence="3 4">TBRC 6029</strain>
    </source>
</reference>
<dbReference type="InterPro" id="IPR052336">
    <property type="entry name" value="MlaD_Phospholipid_Transporter"/>
</dbReference>
<proteinExistence type="predicted"/>